<evidence type="ECO:0000313" key="1">
    <source>
        <dbReference type="EMBL" id="OLF54641.1"/>
    </source>
</evidence>
<gene>
    <name evidence="1" type="ORF">BTN82_11625</name>
</gene>
<keyword evidence="1" id="KW-0808">Transferase</keyword>
<sequence length="349" mass="40049">MELIQKKFKSLNLSDPFFASLIEDYKEFSQWFTKKAEDNAYVFEDELGNVNGFLYLKPESGPIEDVVPVLPNKNRLKVGTMKINAHGTKLGERFIKKIFDHALHNKASEIYVTVFPTHEALVSLFAKYGFSKAAEKHTQNGTEHVLVKDLSKLQDSLVKSYPLADLANKNFYLLSINPQWHTRLLPDSILKNEDADIIEDISHTNSIHKVYLAAMNGMEVLRPGDIILIYRTTDGAGPAHYRSVATSIGVVEEYRSIHSFVSRDDFMRYCKPYSVFSDAELDQFWARKRYPHVFRFTYNAALKRRVTRGEMIEKFGLDPGAYWGFMRLTRDQFNSIAQAGQLNESIIIN</sequence>
<dbReference type="Gene3D" id="3.40.630.30">
    <property type="match status" value="1"/>
</dbReference>
<proteinExistence type="predicted"/>
<accession>A0A1Q8ES72</accession>
<evidence type="ECO:0000313" key="2">
    <source>
        <dbReference type="Proteomes" id="UP000185578"/>
    </source>
</evidence>
<dbReference type="AlphaFoldDB" id="A0A1Q8ES72"/>
<dbReference type="Proteomes" id="UP000185578">
    <property type="component" value="Unassembled WGS sequence"/>
</dbReference>
<dbReference type="SUPFAM" id="SSF55729">
    <property type="entry name" value="Acyl-CoA N-acyltransferases (Nat)"/>
    <property type="match status" value="1"/>
</dbReference>
<dbReference type="InterPro" id="IPR016181">
    <property type="entry name" value="Acyl_CoA_acyltransferase"/>
</dbReference>
<dbReference type="EMBL" id="MSCT01000009">
    <property type="protein sequence ID" value="OLF54641.1"/>
    <property type="molecule type" value="Genomic_DNA"/>
</dbReference>
<dbReference type="GO" id="GO:0016740">
    <property type="term" value="F:transferase activity"/>
    <property type="evidence" value="ECO:0007669"/>
    <property type="project" value="UniProtKB-KW"/>
</dbReference>
<organism evidence="1 2">
    <name type="scientific">Pseudomonas chlororaphis</name>
    <dbReference type="NCBI Taxonomy" id="587753"/>
    <lineage>
        <taxon>Bacteria</taxon>
        <taxon>Pseudomonadati</taxon>
        <taxon>Pseudomonadota</taxon>
        <taxon>Gammaproteobacteria</taxon>
        <taxon>Pseudomonadales</taxon>
        <taxon>Pseudomonadaceae</taxon>
        <taxon>Pseudomonas</taxon>
    </lineage>
</organism>
<name>A0A1Q8ES72_9PSED</name>
<dbReference type="OrthoDB" id="9773249at2"/>
<reference evidence="1 2" key="1">
    <citation type="submission" date="2016-12" db="EMBL/GenBank/DDBJ databases">
        <authorList>
            <person name="Song W.-J."/>
            <person name="Kurnit D.M."/>
        </authorList>
    </citation>
    <scope>NUCLEOTIDE SEQUENCE [LARGE SCALE GENOMIC DNA]</scope>
    <source>
        <strain evidence="1 2">PCL1601</strain>
    </source>
</reference>
<comment type="caution">
    <text evidence="1">The sequence shown here is derived from an EMBL/GenBank/DDBJ whole genome shotgun (WGS) entry which is preliminary data.</text>
</comment>
<dbReference type="RefSeq" id="WP_075119262.1">
    <property type="nucleotide sequence ID" value="NZ_MSCT01000009.1"/>
</dbReference>
<protein>
    <submittedName>
        <fullName evidence="1">N-acetyltransferase</fullName>
    </submittedName>
</protein>